<feature type="non-terminal residue" evidence="2">
    <location>
        <position position="156"/>
    </location>
</feature>
<dbReference type="PANTHER" id="PTHR43834">
    <property type="entry name" value="GTPASE DER"/>
    <property type="match status" value="1"/>
</dbReference>
<sequence>LFNRLVGSGHSIVSAEEGVTRDRIYGRFDWCGREFNLIDTGGYIPSSEDIIENQVRLQAEIAVNEADMVILLVDGRSPITTSDQYLAEQIQKSEKPYILAVNKIDELKMEESAFDFYELGLGEFYTLSAQNNRRVGDMLDGVMAKLPEKDFKDEHV</sequence>
<dbReference type="EMBL" id="UINC01158497">
    <property type="protein sequence ID" value="SVD56073.1"/>
    <property type="molecule type" value="Genomic_DNA"/>
</dbReference>
<dbReference type="PANTHER" id="PTHR43834:SF6">
    <property type="entry name" value="GTPASE DER"/>
    <property type="match status" value="1"/>
</dbReference>
<dbReference type="InterPro" id="IPR005225">
    <property type="entry name" value="Small_GTP-bd"/>
</dbReference>
<organism evidence="2">
    <name type="scientific">marine metagenome</name>
    <dbReference type="NCBI Taxonomy" id="408172"/>
    <lineage>
        <taxon>unclassified sequences</taxon>
        <taxon>metagenomes</taxon>
        <taxon>ecological metagenomes</taxon>
    </lineage>
</organism>
<dbReference type="GO" id="GO:0043022">
    <property type="term" value="F:ribosome binding"/>
    <property type="evidence" value="ECO:0007669"/>
    <property type="project" value="TreeGrafter"/>
</dbReference>
<gene>
    <name evidence="2" type="ORF">METZ01_LOCUS408927</name>
</gene>
<name>A0A382WB91_9ZZZZ</name>
<feature type="domain" description="G" evidence="1">
    <location>
        <begin position="1"/>
        <end position="103"/>
    </location>
</feature>
<proteinExistence type="predicted"/>
<reference evidence="2" key="1">
    <citation type="submission" date="2018-05" db="EMBL/GenBank/DDBJ databases">
        <authorList>
            <person name="Lanie J.A."/>
            <person name="Ng W.-L."/>
            <person name="Kazmierczak K.M."/>
            <person name="Andrzejewski T.M."/>
            <person name="Davidsen T.M."/>
            <person name="Wayne K.J."/>
            <person name="Tettelin H."/>
            <person name="Glass J.I."/>
            <person name="Rusch D."/>
            <person name="Podicherti R."/>
            <person name="Tsui H.-C.T."/>
            <person name="Winkler M.E."/>
        </authorList>
    </citation>
    <scope>NUCLEOTIDE SEQUENCE</scope>
</reference>
<dbReference type="SUPFAM" id="SSF52540">
    <property type="entry name" value="P-loop containing nucleoside triphosphate hydrolases"/>
    <property type="match status" value="1"/>
</dbReference>
<dbReference type="NCBIfam" id="TIGR00231">
    <property type="entry name" value="small_GTP"/>
    <property type="match status" value="1"/>
</dbReference>
<feature type="non-terminal residue" evidence="2">
    <location>
        <position position="1"/>
    </location>
</feature>
<dbReference type="Gene3D" id="3.40.50.300">
    <property type="entry name" value="P-loop containing nucleotide triphosphate hydrolases"/>
    <property type="match status" value="1"/>
</dbReference>
<dbReference type="InterPro" id="IPR006073">
    <property type="entry name" value="GTP-bd"/>
</dbReference>
<dbReference type="Pfam" id="PF01926">
    <property type="entry name" value="MMR_HSR1"/>
    <property type="match status" value="1"/>
</dbReference>
<accession>A0A382WB91</accession>
<protein>
    <recommendedName>
        <fullName evidence="1">G domain-containing protein</fullName>
    </recommendedName>
</protein>
<dbReference type="InterPro" id="IPR027417">
    <property type="entry name" value="P-loop_NTPase"/>
</dbReference>
<dbReference type="AlphaFoldDB" id="A0A382WB91"/>
<dbReference type="GO" id="GO:0005525">
    <property type="term" value="F:GTP binding"/>
    <property type="evidence" value="ECO:0007669"/>
    <property type="project" value="InterPro"/>
</dbReference>
<evidence type="ECO:0000259" key="1">
    <source>
        <dbReference type="Pfam" id="PF01926"/>
    </source>
</evidence>
<evidence type="ECO:0000313" key="2">
    <source>
        <dbReference type="EMBL" id="SVD56073.1"/>
    </source>
</evidence>
<dbReference type="CDD" id="cd01894">
    <property type="entry name" value="EngA1"/>
    <property type="match status" value="1"/>
</dbReference>